<feature type="region of interest" description="Disordered" evidence="3">
    <location>
        <begin position="61"/>
        <end position="84"/>
    </location>
</feature>
<sequence>MTSDVEMPDAILSDESSFYGDDDTKAELENRVASHDGRADWLEFQTNSLAVVAHNALHPYGSQNVDKDRDISKLSRKQPHPHDGKEYCWQVAEPIDEFINRLRPSQADADTIGPWIRVRNPFFDENVDLPDRNVAAFMSRGRELLEDFEEQKSTMEAEYAKSRASSTAPLTRKLNVMRKELEKNLLATARKYGAVVGKWMFFEPPDRVDDYWATIAAATARGDLCIEAKVATDSNKRPSPAKRDRLICVYTRDCEDKDDVRHVMERLVELGLVRKGERPIYYKCDAWTYLDIKANNPWGLKASMYSSKDVLQGK</sequence>
<evidence type="ECO:0000313" key="5">
    <source>
        <dbReference type="Proteomes" id="UP001201262"/>
    </source>
</evidence>
<dbReference type="PANTHER" id="PTHR31977">
    <property type="entry name" value="UPF0696 PROTEIN C11ORF68"/>
    <property type="match status" value="1"/>
</dbReference>
<dbReference type="GeneID" id="70240238"/>
<dbReference type="AlphaFoldDB" id="A0AAD4PVX1"/>
<dbReference type="RefSeq" id="XP_046069637.1">
    <property type="nucleotide sequence ID" value="XM_046209951.1"/>
</dbReference>
<name>A0AAD4PVX1_9EURO</name>
<accession>A0AAD4PVX1</accession>
<dbReference type="EMBL" id="JAJTJA010000009">
    <property type="protein sequence ID" value="KAH8693967.1"/>
    <property type="molecule type" value="Genomic_DNA"/>
</dbReference>
<dbReference type="InterPro" id="IPR023398">
    <property type="entry name" value="TIF_eIF4e-like"/>
</dbReference>
<dbReference type="Proteomes" id="UP001201262">
    <property type="component" value="Unassembled WGS sequence"/>
</dbReference>
<evidence type="ECO:0000256" key="1">
    <source>
        <dbReference type="ARBA" id="ARBA00010568"/>
    </source>
</evidence>
<keyword evidence="2" id="KW-0175">Coiled coil</keyword>
<dbReference type="Gene3D" id="3.30.760.10">
    <property type="entry name" value="RNA Cap, Translation Initiation Factor Eif4e"/>
    <property type="match status" value="1"/>
</dbReference>
<keyword evidence="5" id="KW-1185">Reference proteome</keyword>
<protein>
    <recommendedName>
        <fullName evidence="6">DUF1917-domain-containing protein</fullName>
    </recommendedName>
</protein>
<evidence type="ECO:0000313" key="4">
    <source>
        <dbReference type="EMBL" id="KAH8693967.1"/>
    </source>
</evidence>
<dbReference type="Pfam" id="PF08939">
    <property type="entry name" value="Bles03"/>
    <property type="match status" value="1"/>
</dbReference>
<feature type="region of interest" description="Disordered" evidence="3">
    <location>
        <begin position="1"/>
        <end position="22"/>
    </location>
</feature>
<evidence type="ECO:0000256" key="3">
    <source>
        <dbReference type="SAM" id="MobiDB-lite"/>
    </source>
</evidence>
<evidence type="ECO:0000256" key="2">
    <source>
        <dbReference type="SAM" id="Coils"/>
    </source>
</evidence>
<dbReference type="InterPro" id="IPR015034">
    <property type="entry name" value="Bles03"/>
</dbReference>
<feature type="coiled-coil region" evidence="2">
    <location>
        <begin position="138"/>
        <end position="165"/>
    </location>
</feature>
<evidence type="ECO:0008006" key="6">
    <source>
        <dbReference type="Google" id="ProtNLM"/>
    </source>
</evidence>
<proteinExistence type="inferred from homology"/>
<reference evidence="4" key="1">
    <citation type="submission" date="2021-12" db="EMBL/GenBank/DDBJ databases">
        <title>Convergent genome expansion in fungi linked to evolution of root-endophyte symbiosis.</title>
        <authorList>
            <consortium name="DOE Joint Genome Institute"/>
            <person name="Ke Y.-H."/>
            <person name="Bonito G."/>
            <person name="Liao H.-L."/>
            <person name="Looney B."/>
            <person name="Rojas-Flechas A."/>
            <person name="Nash J."/>
            <person name="Hameed K."/>
            <person name="Schadt C."/>
            <person name="Martin F."/>
            <person name="Crous P.W."/>
            <person name="Miettinen O."/>
            <person name="Magnuson J.K."/>
            <person name="Labbe J."/>
            <person name="Jacobson D."/>
            <person name="Doktycz M.J."/>
            <person name="Veneault-Fourrey C."/>
            <person name="Kuo A."/>
            <person name="Mondo S."/>
            <person name="Calhoun S."/>
            <person name="Riley R."/>
            <person name="Ohm R."/>
            <person name="LaButti K."/>
            <person name="Andreopoulos B."/>
            <person name="Pangilinan J."/>
            <person name="Nolan M."/>
            <person name="Tritt A."/>
            <person name="Clum A."/>
            <person name="Lipzen A."/>
            <person name="Daum C."/>
            <person name="Barry K."/>
            <person name="Grigoriev I.V."/>
            <person name="Vilgalys R."/>
        </authorList>
    </citation>
    <scope>NUCLEOTIDE SEQUENCE</scope>
    <source>
        <strain evidence="4">PMI_201</strain>
    </source>
</reference>
<comment type="caution">
    <text evidence="4">The sequence shown here is derived from an EMBL/GenBank/DDBJ whole genome shotgun (WGS) entry which is preliminary data.</text>
</comment>
<organism evidence="4 5">
    <name type="scientific">Talaromyces proteolyticus</name>
    <dbReference type="NCBI Taxonomy" id="1131652"/>
    <lineage>
        <taxon>Eukaryota</taxon>
        <taxon>Fungi</taxon>
        <taxon>Dikarya</taxon>
        <taxon>Ascomycota</taxon>
        <taxon>Pezizomycotina</taxon>
        <taxon>Eurotiomycetes</taxon>
        <taxon>Eurotiomycetidae</taxon>
        <taxon>Eurotiales</taxon>
        <taxon>Trichocomaceae</taxon>
        <taxon>Talaromyces</taxon>
        <taxon>Talaromyces sect. Bacilispori</taxon>
    </lineage>
</organism>
<comment type="similarity">
    <text evidence="1">Belongs to the UPF0696 family.</text>
</comment>
<dbReference type="PANTHER" id="PTHR31977:SF1">
    <property type="entry name" value="UPF0696 PROTEIN C11ORF68"/>
    <property type="match status" value="1"/>
</dbReference>
<gene>
    <name evidence="4" type="ORF">BGW36DRAFT_213481</name>
</gene>
<dbReference type="SUPFAM" id="SSF55418">
    <property type="entry name" value="eIF4e-like"/>
    <property type="match status" value="1"/>
</dbReference>